<keyword evidence="2" id="KW-1185">Reference proteome</keyword>
<dbReference type="RefSeq" id="WP_155282554.1">
    <property type="nucleotide sequence ID" value="NZ_AP019831.1"/>
</dbReference>
<gene>
    <name evidence="1" type="ORF">JMUB3870_0887</name>
</gene>
<organism evidence="1 2">
    <name type="scientific">Leptotrichia trevisanii</name>
    <dbReference type="NCBI Taxonomy" id="109328"/>
    <lineage>
        <taxon>Bacteria</taxon>
        <taxon>Fusobacteriati</taxon>
        <taxon>Fusobacteriota</taxon>
        <taxon>Fusobacteriia</taxon>
        <taxon>Fusobacteriales</taxon>
        <taxon>Leptotrichiaceae</taxon>
        <taxon>Leptotrichia</taxon>
    </lineage>
</organism>
<dbReference type="Proteomes" id="UP000422644">
    <property type="component" value="Chromosome"/>
</dbReference>
<protein>
    <submittedName>
        <fullName evidence="1">Uncharacterized protein</fullName>
    </submittedName>
</protein>
<reference evidence="1 2" key="1">
    <citation type="submission" date="2019-07" db="EMBL/GenBank/DDBJ databases">
        <title>Complete Genome Sequence of Leptotrichia trevisanii Strain JMUB3870.</title>
        <authorList>
            <person name="Watanabe S."/>
            <person name="Cui L."/>
        </authorList>
    </citation>
    <scope>NUCLEOTIDE SEQUENCE [LARGE SCALE GENOMIC DNA]</scope>
    <source>
        <strain evidence="1 2">JMUB3870</strain>
    </source>
</reference>
<sequence>MKLIRYREKYKYQFKRNLYYTYKRYKNNKIEYNSNIYLNILAEGNKEGDYTLFQFEERDIEIKRLTI</sequence>
<dbReference type="AlphaFoldDB" id="A0A510JZF4"/>
<proteinExistence type="predicted"/>
<accession>A0A510JZF4</accession>
<evidence type="ECO:0000313" key="1">
    <source>
        <dbReference type="EMBL" id="BBM44769.1"/>
    </source>
</evidence>
<dbReference type="EMBL" id="AP019831">
    <property type="protein sequence ID" value="BBM44769.1"/>
    <property type="molecule type" value="Genomic_DNA"/>
</dbReference>
<evidence type="ECO:0000313" key="2">
    <source>
        <dbReference type="Proteomes" id="UP000422644"/>
    </source>
</evidence>
<name>A0A510JZF4_9FUSO</name>